<evidence type="ECO:0000259" key="4">
    <source>
        <dbReference type="Pfam" id="PF00149"/>
    </source>
</evidence>
<dbReference type="SUPFAM" id="SSF56300">
    <property type="entry name" value="Metallo-dependent phosphatases"/>
    <property type="match status" value="1"/>
</dbReference>
<protein>
    <submittedName>
        <fullName evidence="6">5'-nucleotidase C-terminal domain-containing protein</fullName>
    </submittedName>
</protein>
<evidence type="ECO:0000256" key="1">
    <source>
        <dbReference type="ARBA" id="ARBA00022729"/>
    </source>
</evidence>
<keyword evidence="1" id="KW-0732">Signal</keyword>
<dbReference type="PANTHER" id="PTHR11575:SF6">
    <property type="entry name" value="2',3'-CYCLIC-NUCLEOTIDE 2'-PHOSPHODIESTERASE_3'-NUCLEOTIDASE"/>
    <property type="match status" value="1"/>
</dbReference>
<evidence type="ECO:0000313" key="6">
    <source>
        <dbReference type="EMBL" id="GAA6268749.1"/>
    </source>
</evidence>
<comment type="similarity">
    <text evidence="2">Belongs to the 5'-nucleotidase family.</text>
</comment>
<dbReference type="InterPro" id="IPR004843">
    <property type="entry name" value="Calcineurin-like_PHP"/>
</dbReference>
<dbReference type="InterPro" id="IPR029052">
    <property type="entry name" value="Metallo-depent_PP-like"/>
</dbReference>
<feature type="domain" description="5'-Nucleotidase C-terminal" evidence="5">
    <location>
        <begin position="291"/>
        <end position="440"/>
    </location>
</feature>
<evidence type="ECO:0000256" key="2">
    <source>
        <dbReference type="RuleBase" id="RU362119"/>
    </source>
</evidence>
<dbReference type="InterPro" id="IPR036907">
    <property type="entry name" value="5'-Nucleotdase_C_sf"/>
</dbReference>
<dbReference type="Gene3D" id="3.60.21.10">
    <property type="match status" value="1"/>
</dbReference>
<keyword evidence="7" id="KW-1185">Reference proteome</keyword>
<organism evidence="6 7">
    <name type="scientific">Enterocloster alcoholdehydrogenati</name>
    <dbReference type="NCBI Taxonomy" id="2547410"/>
    <lineage>
        <taxon>Bacteria</taxon>
        <taxon>Bacillati</taxon>
        <taxon>Bacillota</taxon>
        <taxon>Clostridia</taxon>
        <taxon>Lachnospirales</taxon>
        <taxon>Lachnospiraceae</taxon>
        <taxon>Enterocloster</taxon>
    </lineage>
</organism>
<evidence type="ECO:0000259" key="5">
    <source>
        <dbReference type="Pfam" id="PF02872"/>
    </source>
</evidence>
<gene>
    <name evidence="6" type="ORF">F130042H8_18090</name>
</gene>
<dbReference type="PRINTS" id="PR01607">
    <property type="entry name" value="APYRASEFAMLY"/>
</dbReference>
<reference evidence="6 7" key="1">
    <citation type="submission" date="2024-04" db="EMBL/GenBank/DDBJ databases">
        <title>Defined microbial consortia suppress multidrug-resistant proinflammatory Enterobacteriaceae via ecological control.</title>
        <authorList>
            <person name="Furuichi M."/>
            <person name="Kawaguchi T."/>
            <person name="Pust M."/>
            <person name="Yasuma K."/>
            <person name="Plichta D."/>
            <person name="Hasegawa N."/>
            <person name="Ohya T."/>
            <person name="Bhattarai S."/>
            <person name="Sasajima S."/>
            <person name="Aoto Y."/>
            <person name="Tuganbaev T."/>
            <person name="Yaginuma M."/>
            <person name="Ueda M."/>
            <person name="Okahashi N."/>
            <person name="Amafuji K."/>
            <person name="Kiridooshi Y."/>
            <person name="Sugita K."/>
            <person name="Strazar M."/>
            <person name="Skelly A."/>
            <person name="Suda W."/>
            <person name="Hattori M."/>
            <person name="Nakamoto N."/>
            <person name="Caballero S."/>
            <person name="Norman J."/>
            <person name="Olle B."/>
            <person name="Tanoue T."/>
            <person name="Arita M."/>
            <person name="Bucci V."/>
            <person name="Atarashi K."/>
            <person name="Xavier R."/>
            <person name="Honda K."/>
        </authorList>
    </citation>
    <scope>NUCLEOTIDE SEQUENCE [LARGE SCALE GENOMIC DNA]</scope>
    <source>
        <strain evidence="7">f13</strain>
    </source>
</reference>
<feature type="domain" description="Calcineurin-like phosphoesterase" evidence="4">
    <location>
        <begin position="10"/>
        <end position="199"/>
    </location>
</feature>
<dbReference type="Pfam" id="PF02872">
    <property type="entry name" value="5_nucleotid_C"/>
    <property type="match status" value="1"/>
</dbReference>
<keyword evidence="2" id="KW-0378">Hydrolase</keyword>
<dbReference type="Proteomes" id="UP001600894">
    <property type="component" value="Unassembled WGS sequence"/>
</dbReference>
<keyword evidence="2" id="KW-0547">Nucleotide-binding</keyword>
<name>A0ABQ0AXI2_9FIRM</name>
<sequence>MPYNEESKSGSMAQIATAVKELRTENTLLVDAGDTIQDNSADLFFDEEIHPMVLAMNEMKYDVWVTGNHEYNFGGDVLKKIISQQKAAVLTGNVKDAEGNPLADGYTIIEKNGVKIGVIGMVTPNITRWDSANLEGWTVTDPVEETKKIISEIKDQTDVLIAVMHMGMNNEYEVKNSGATDLANACPELDLIVASHEHQLIPGEEVNGVLVVMNKNSAATLAEVHLILEKQEDGSWDVVDRTSESLDMSKYAPDEELMAKLAPYDERAREDAAVVIGRLEGGDLAPENEIAEIPTAQIQDTALIDLINEVQMYYTDADVSAAALFNMNANLKVGDIRKCDTALVYKYANTLYKLEMTGAQLKQYMEWTASYYNTWKPKDLTISFNPDMRAYQYDMFAGVNYEINIANEPGSRIQNLTWPDGTPVKDEDVFTIAVNNYRASSQLLTAGEVYKEGDALPKLLEIDVRGEVGGVRELIGLYINEVKGGVLTPSLDNNWKIVGNDWDAAKHDEAVKLLKEGKLTIPSSEDGRTPNVKSITEADLV</sequence>
<evidence type="ECO:0000313" key="7">
    <source>
        <dbReference type="Proteomes" id="UP001600894"/>
    </source>
</evidence>
<dbReference type="EMBL" id="BAABXL010000001">
    <property type="protein sequence ID" value="GAA6268749.1"/>
    <property type="molecule type" value="Genomic_DNA"/>
</dbReference>
<dbReference type="Gene3D" id="3.90.780.10">
    <property type="entry name" value="5'-Nucleotidase, C-terminal domain"/>
    <property type="match status" value="1"/>
</dbReference>
<dbReference type="InterPro" id="IPR006179">
    <property type="entry name" value="5_nucleotidase/apyrase"/>
</dbReference>
<dbReference type="InterPro" id="IPR008334">
    <property type="entry name" value="5'-Nucleotdase_C"/>
</dbReference>
<accession>A0ABQ0AXI2</accession>
<evidence type="ECO:0000256" key="3">
    <source>
        <dbReference type="SAM" id="MobiDB-lite"/>
    </source>
</evidence>
<dbReference type="PANTHER" id="PTHR11575">
    <property type="entry name" value="5'-NUCLEOTIDASE-RELATED"/>
    <property type="match status" value="1"/>
</dbReference>
<dbReference type="Pfam" id="PF00149">
    <property type="entry name" value="Metallophos"/>
    <property type="match status" value="1"/>
</dbReference>
<feature type="region of interest" description="Disordered" evidence="3">
    <location>
        <begin position="522"/>
        <end position="541"/>
    </location>
</feature>
<proteinExistence type="inferred from homology"/>
<dbReference type="SUPFAM" id="SSF55816">
    <property type="entry name" value="5'-nucleotidase (syn. UDP-sugar hydrolase), C-terminal domain"/>
    <property type="match status" value="1"/>
</dbReference>
<comment type="caution">
    <text evidence="6">The sequence shown here is derived from an EMBL/GenBank/DDBJ whole genome shotgun (WGS) entry which is preliminary data.</text>
</comment>